<keyword evidence="3" id="KW-0333">Golgi apparatus</keyword>
<comment type="subcellular location">
    <subcellularLocation>
        <location evidence="3">Golgi apparatus</location>
        <location evidence="3">Golgi stack membrane</location>
        <topology evidence="3">Single-pass type II membrane protein</topology>
    </subcellularLocation>
</comment>
<evidence type="ECO:0000313" key="5">
    <source>
        <dbReference type="EMBL" id="OQV14009.1"/>
    </source>
</evidence>
<keyword evidence="3" id="KW-0735">Signal-anchor</keyword>
<dbReference type="Proteomes" id="UP000192578">
    <property type="component" value="Unassembled WGS sequence"/>
</dbReference>
<evidence type="ECO:0000256" key="2">
    <source>
        <dbReference type="ARBA" id="ARBA00022679"/>
    </source>
</evidence>
<comment type="similarity">
    <text evidence="3">Belongs to the glycosyltransferase 11 family.</text>
</comment>
<sequence length="424" mass="48569">MALAVAVTPFLWFQKDTNANHFSGHIPVDPRLYHDHQRTDHKQRPEKEIQPSSDVTPSGNSWAFSTIQAYPDLGLDHLGDEAIEFNSNNIQAMIRLKLEFIIQARLTRARKQRRKMEDDFVFHGHSFEGKPRPLFVTLSVPGGGLGNYMFMVATLVGVARKNNRIPILMYPDHRANYFEGLALEVTAETNLYPNRNLTDDDLMFEAACSWYLNDTANLSTTKFANRTVALRGYLQSFMYFDEFREEIRTMFTFKEHTLNAAKDAILQGIQGLDNTSTALHNQTKVPTLVGIHVRRGDILHDPHKAHGQTPATEQYLLRTALRYQRKYAPVLFIVISNDIAYCREVFVDDHFVFISGTPLEVDMAIMTLMDQMIMSVGSYSFWGAYLNGQATDISYFRDWPRPGSDLARITNKSEYFLPSWHGRI</sequence>
<dbReference type="OrthoDB" id="3226at2759"/>
<keyword evidence="2 3" id="KW-0808">Transferase</keyword>
<dbReference type="PANTHER" id="PTHR11927">
    <property type="entry name" value="GALACTOSIDE 2-L-FUCOSYLTRANSFERASE"/>
    <property type="match status" value="1"/>
</dbReference>
<keyword evidence="3" id="KW-0325">Glycoprotein</keyword>
<feature type="region of interest" description="Disordered" evidence="4">
    <location>
        <begin position="28"/>
        <end position="60"/>
    </location>
</feature>
<dbReference type="AlphaFoldDB" id="A0A1W0WFP2"/>
<evidence type="ECO:0000256" key="4">
    <source>
        <dbReference type="SAM" id="MobiDB-lite"/>
    </source>
</evidence>
<feature type="compositionally biased region" description="Polar residues" evidence="4">
    <location>
        <begin position="50"/>
        <end position="60"/>
    </location>
</feature>
<comment type="pathway">
    <text evidence="3">Protein modification; protein glycosylation.</text>
</comment>
<keyword evidence="1 3" id="KW-0328">Glycosyltransferase</keyword>
<dbReference type="EMBL" id="MTYJ01000112">
    <property type="protein sequence ID" value="OQV14009.1"/>
    <property type="molecule type" value="Genomic_DNA"/>
</dbReference>
<keyword evidence="3" id="KW-0812">Transmembrane</keyword>
<dbReference type="Pfam" id="PF01531">
    <property type="entry name" value="Glyco_transf_11"/>
    <property type="match status" value="1"/>
</dbReference>
<organism evidence="5 6">
    <name type="scientific">Hypsibius exemplaris</name>
    <name type="common">Freshwater tardigrade</name>
    <dbReference type="NCBI Taxonomy" id="2072580"/>
    <lineage>
        <taxon>Eukaryota</taxon>
        <taxon>Metazoa</taxon>
        <taxon>Ecdysozoa</taxon>
        <taxon>Tardigrada</taxon>
        <taxon>Eutardigrada</taxon>
        <taxon>Parachela</taxon>
        <taxon>Hypsibioidea</taxon>
        <taxon>Hypsibiidae</taxon>
        <taxon>Hypsibius</taxon>
    </lineage>
</organism>
<dbReference type="UniPathway" id="UPA00378"/>
<dbReference type="EC" id="2.4.1.-" evidence="3"/>
<dbReference type="CDD" id="cd11301">
    <property type="entry name" value="Fut1_Fut2_like"/>
    <property type="match status" value="1"/>
</dbReference>
<dbReference type="GO" id="GO:0005975">
    <property type="term" value="P:carbohydrate metabolic process"/>
    <property type="evidence" value="ECO:0007669"/>
    <property type="project" value="InterPro"/>
</dbReference>
<name>A0A1W0WFP2_HYPEX</name>
<evidence type="ECO:0000256" key="3">
    <source>
        <dbReference type="RuleBase" id="RU363129"/>
    </source>
</evidence>
<dbReference type="GO" id="GO:0032580">
    <property type="term" value="C:Golgi cisterna membrane"/>
    <property type="evidence" value="ECO:0007669"/>
    <property type="project" value="UniProtKB-SubCell"/>
</dbReference>
<protein>
    <recommendedName>
        <fullName evidence="3">L-Fucosyltransferase</fullName>
        <ecNumber evidence="3">2.4.1.-</ecNumber>
    </recommendedName>
</protein>
<feature type="compositionally biased region" description="Basic and acidic residues" evidence="4">
    <location>
        <begin position="31"/>
        <end position="49"/>
    </location>
</feature>
<dbReference type="PANTHER" id="PTHR11927:SF9">
    <property type="entry name" value="L-FUCOSYLTRANSFERASE"/>
    <property type="match status" value="1"/>
</dbReference>
<evidence type="ECO:0000256" key="1">
    <source>
        <dbReference type="ARBA" id="ARBA00022676"/>
    </source>
</evidence>
<dbReference type="GO" id="GO:0008107">
    <property type="term" value="F:galactoside 2-alpha-L-fucosyltransferase activity"/>
    <property type="evidence" value="ECO:0007669"/>
    <property type="project" value="InterPro"/>
</dbReference>
<reference evidence="6" key="1">
    <citation type="submission" date="2017-01" db="EMBL/GenBank/DDBJ databases">
        <title>Comparative genomics of anhydrobiosis in the tardigrade Hypsibius dujardini.</title>
        <authorList>
            <person name="Yoshida Y."/>
            <person name="Koutsovoulos G."/>
            <person name="Laetsch D."/>
            <person name="Stevens L."/>
            <person name="Kumar S."/>
            <person name="Horikawa D."/>
            <person name="Ishino K."/>
            <person name="Komine S."/>
            <person name="Tomita M."/>
            <person name="Blaxter M."/>
            <person name="Arakawa K."/>
        </authorList>
    </citation>
    <scope>NUCLEOTIDE SEQUENCE [LARGE SCALE GENOMIC DNA]</scope>
    <source>
        <strain evidence="6">Z151</strain>
    </source>
</reference>
<comment type="caution">
    <text evidence="5">The sequence shown here is derived from an EMBL/GenBank/DDBJ whole genome shotgun (WGS) entry which is preliminary data.</text>
</comment>
<gene>
    <name evidence="5" type="ORF">BV898_11780</name>
</gene>
<dbReference type="InterPro" id="IPR002516">
    <property type="entry name" value="Glyco_trans_11"/>
</dbReference>
<evidence type="ECO:0000313" key="6">
    <source>
        <dbReference type="Proteomes" id="UP000192578"/>
    </source>
</evidence>
<accession>A0A1W0WFP2</accession>
<proteinExistence type="inferred from homology"/>
<keyword evidence="6" id="KW-1185">Reference proteome</keyword>